<keyword evidence="6" id="KW-1185">Reference proteome</keyword>
<dbReference type="InterPro" id="IPR036249">
    <property type="entry name" value="Thioredoxin-like_sf"/>
</dbReference>
<dbReference type="PANTHER" id="PTHR11571">
    <property type="entry name" value="GLUTATHIONE S-TRANSFERASE"/>
    <property type="match status" value="1"/>
</dbReference>
<dbReference type="PRINTS" id="PR01266">
    <property type="entry name" value="GSTRNSFRASEA"/>
</dbReference>
<dbReference type="Gene3D" id="3.40.30.10">
    <property type="entry name" value="Glutaredoxin"/>
    <property type="match status" value="1"/>
</dbReference>
<dbReference type="InterPro" id="IPR004045">
    <property type="entry name" value="Glutathione_S-Trfase_N"/>
</dbReference>
<dbReference type="PANTHER" id="PTHR11571:SF230">
    <property type="entry name" value="GLUTATHIONE TRANSFERASE"/>
    <property type="match status" value="1"/>
</dbReference>
<dbReference type="GO" id="GO:0006749">
    <property type="term" value="P:glutathione metabolic process"/>
    <property type="evidence" value="ECO:0007669"/>
    <property type="project" value="TreeGrafter"/>
</dbReference>
<dbReference type="PROSITE" id="PS50404">
    <property type="entry name" value="GST_NTER"/>
    <property type="match status" value="1"/>
</dbReference>
<comment type="caution">
    <text evidence="5">The sequence shown here is derived from an EMBL/GenBank/DDBJ whole genome shotgun (WGS) entry which is preliminary data.</text>
</comment>
<evidence type="ECO:0000259" key="3">
    <source>
        <dbReference type="PROSITE" id="PS50404"/>
    </source>
</evidence>
<dbReference type="SUPFAM" id="SSF47616">
    <property type="entry name" value="GST C-terminal domain-like"/>
    <property type="match status" value="1"/>
</dbReference>
<dbReference type="InterPro" id="IPR050213">
    <property type="entry name" value="GST_superfamily"/>
</dbReference>
<dbReference type="InterPro" id="IPR010987">
    <property type="entry name" value="Glutathione-S-Trfase_C-like"/>
</dbReference>
<evidence type="ECO:0000313" key="5">
    <source>
        <dbReference type="EMBL" id="CAL1529086.1"/>
    </source>
</evidence>
<dbReference type="Proteomes" id="UP001497497">
    <property type="component" value="Unassembled WGS sequence"/>
</dbReference>
<evidence type="ECO:0000259" key="4">
    <source>
        <dbReference type="PROSITE" id="PS50405"/>
    </source>
</evidence>
<dbReference type="CDD" id="cd03039">
    <property type="entry name" value="GST_N_Sigma_like"/>
    <property type="match status" value="1"/>
</dbReference>
<dbReference type="InterPro" id="IPR036282">
    <property type="entry name" value="Glutathione-S-Trfase_C_sf"/>
</dbReference>
<dbReference type="InterPro" id="IPR004046">
    <property type="entry name" value="GST_C"/>
</dbReference>
<evidence type="ECO:0008006" key="7">
    <source>
        <dbReference type="Google" id="ProtNLM"/>
    </source>
</evidence>
<dbReference type="EMBL" id="CAXITT010000042">
    <property type="protein sequence ID" value="CAL1529086.1"/>
    <property type="molecule type" value="Genomic_DNA"/>
</dbReference>
<evidence type="ECO:0000256" key="2">
    <source>
        <dbReference type="ARBA" id="ARBA00022679"/>
    </source>
</evidence>
<dbReference type="GO" id="GO:0004364">
    <property type="term" value="F:glutathione transferase activity"/>
    <property type="evidence" value="ECO:0007669"/>
    <property type="project" value="InterPro"/>
</dbReference>
<dbReference type="FunFam" id="1.20.1050.10:FF:000005">
    <property type="entry name" value="Glutathione S-transferase A1"/>
    <property type="match status" value="1"/>
</dbReference>
<protein>
    <recommendedName>
        <fullName evidence="7">Glutathione transferase</fullName>
    </recommendedName>
</protein>
<dbReference type="SUPFAM" id="SSF52833">
    <property type="entry name" value="Thioredoxin-like"/>
    <property type="match status" value="1"/>
</dbReference>
<dbReference type="InterPro" id="IPR003080">
    <property type="entry name" value="GST_alpha"/>
</dbReference>
<sequence>MAKLYYFNGRGLGEMVRLTLAAGGIQFTEEFVTEREQFLKLIEDGKLLFKQMPLLEIDGKQIVQSKAIVRYLGKKTGLQGKNDDEALLVDQFFEGGRDFMTPAMMIGISPEDEALATIKKTVLPKYLPIFEKIAAKNGTGYLVGNSLTLADLSLLEPLLVYVEYLGKGIFQDFPALQKFFDTTTGLPRISEYLNGPIRKPKNSPEIVDVVKKVLAWS</sequence>
<dbReference type="Gene3D" id="1.20.1050.10">
    <property type="match status" value="1"/>
</dbReference>
<comment type="similarity">
    <text evidence="1">Belongs to the GST superfamily. Alpha family.</text>
</comment>
<evidence type="ECO:0000313" key="6">
    <source>
        <dbReference type="Proteomes" id="UP001497497"/>
    </source>
</evidence>
<gene>
    <name evidence="5" type="ORF">GSLYS_00003241001</name>
</gene>
<accession>A0AAV2HAP1</accession>
<organism evidence="5 6">
    <name type="scientific">Lymnaea stagnalis</name>
    <name type="common">Great pond snail</name>
    <name type="synonym">Helix stagnalis</name>
    <dbReference type="NCBI Taxonomy" id="6523"/>
    <lineage>
        <taxon>Eukaryota</taxon>
        <taxon>Metazoa</taxon>
        <taxon>Spiralia</taxon>
        <taxon>Lophotrochozoa</taxon>
        <taxon>Mollusca</taxon>
        <taxon>Gastropoda</taxon>
        <taxon>Heterobranchia</taxon>
        <taxon>Euthyneura</taxon>
        <taxon>Panpulmonata</taxon>
        <taxon>Hygrophila</taxon>
        <taxon>Lymnaeoidea</taxon>
        <taxon>Lymnaeidae</taxon>
        <taxon>Lymnaea</taxon>
    </lineage>
</organism>
<proteinExistence type="inferred from homology"/>
<evidence type="ECO:0000256" key="1">
    <source>
        <dbReference type="ARBA" id="ARBA00011055"/>
    </source>
</evidence>
<feature type="domain" description="GST N-terminal" evidence="3">
    <location>
        <begin position="1"/>
        <end position="80"/>
    </location>
</feature>
<dbReference type="SFLD" id="SFLDG01205">
    <property type="entry name" value="AMPS.1"/>
    <property type="match status" value="1"/>
</dbReference>
<dbReference type="InterPro" id="IPR040079">
    <property type="entry name" value="Glutathione_S-Trfase"/>
</dbReference>
<dbReference type="PROSITE" id="PS50405">
    <property type="entry name" value="GST_CTER"/>
    <property type="match status" value="1"/>
</dbReference>
<dbReference type="SFLD" id="SFLDG00363">
    <property type="entry name" value="AMPS_(cytGST):_Alpha-__Mu-__Pi"/>
    <property type="match status" value="1"/>
</dbReference>
<dbReference type="Pfam" id="PF02798">
    <property type="entry name" value="GST_N"/>
    <property type="match status" value="1"/>
</dbReference>
<keyword evidence="2" id="KW-0808">Transferase</keyword>
<dbReference type="AlphaFoldDB" id="A0AAV2HAP1"/>
<reference evidence="5 6" key="1">
    <citation type="submission" date="2024-04" db="EMBL/GenBank/DDBJ databases">
        <authorList>
            <consortium name="Genoscope - CEA"/>
            <person name="William W."/>
        </authorList>
    </citation>
    <scope>NUCLEOTIDE SEQUENCE [LARGE SCALE GENOMIC DNA]</scope>
</reference>
<dbReference type="Pfam" id="PF14497">
    <property type="entry name" value="GST_C_3"/>
    <property type="match status" value="1"/>
</dbReference>
<name>A0AAV2HAP1_LYMST</name>
<dbReference type="SFLD" id="SFLDS00019">
    <property type="entry name" value="Glutathione_Transferase_(cytos"/>
    <property type="match status" value="1"/>
</dbReference>
<feature type="domain" description="GST C-terminal" evidence="4">
    <location>
        <begin position="82"/>
        <end position="203"/>
    </location>
</feature>